<organism evidence="11 12">
    <name type="scientific">Shinella pollutisoli</name>
    <dbReference type="NCBI Taxonomy" id="2250594"/>
    <lineage>
        <taxon>Bacteria</taxon>
        <taxon>Pseudomonadati</taxon>
        <taxon>Pseudomonadota</taxon>
        <taxon>Alphaproteobacteria</taxon>
        <taxon>Hyphomicrobiales</taxon>
        <taxon>Rhizobiaceae</taxon>
        <taxon>Shinella</taxon>
    </lineage>
</organism>
<feature type="binding site" evidence="5 7">
    <location>
        <position position="221"/>
    </location>
    <ligand>
        <name>substrate</name>
    </ligand>
</feature>
<accession>A0ABV7DLR2</accession>
<evidence type="ECO:0000256" key="3">
    <source>
        <dbReference type="ARBA" id="ARBA00022723"/>
    </source>
</evidence>
<dbReference type="InterPro" id="IPR005848">
    <property type="entry name" value="Urease_asu"/>
</dbReference>
<evidence type="ECO:0000259" key="10">
    <source>
        <dbReference type="PROSITE" id="PS51368"/>
    </source>
</evidence>
<feature type="binding site" evidence="5">
    <location>
        <position position="248"/>
    </location>
    <ligand>
        <name>Ni(2+)</name>
        <dbReference type="ChEBI" id="CHEBI:49786"/>
        <label>2</label>
    </ligand>
</feature>
<feature type="domain" description="Urease" evidence="10">
    <location>
        <begin position="131"/>
        <end position="570"/>
    </location>
</feature>
<comment type="catalytic activity">
    <reaction evidence="5 8">
        <text>urea + 2 H2O + H(+) = hydrogencarbonate + 2 NH4(+)</text>
        <dbReference type="Rhea" id="RHEA:20557"/>
        <dbReference type="ChEBI" id="CHEBI:15377"/>
        <dbReference type="ChEBI" id="CHEBI:15378"/>
        <dbReference type="ChEBI" id="CHEBI:16199"/>
        <dbReference type="ChEBI" id="CHEBI:17544"/>
        <dbReference type="ChEBI" id="CHEBI:28938"/>
        <dbReference type="EC" id="3.5.1.5"/>
    </reaction>
</comment>
<comment type="cofactor">
    <cofactor evidence="5 8">
        <name>Ni cation</name>
        <dbReference type="ChEBI" id="CHEBI:25516"/>
    </cofactor>
    <text evidence="5 8">Binds 2 nickel ions per subunit.</text>
</comment>
<comment type="caution">
    <text evidence="11">The sequence shown here is derived from an EMBL/GenBank/DDBJ whole genome shotgun (WGS) entry which is preliminary data.</text>
</comment>
<evidence type="ECO:0000256" key="2">
    <source>
        <dbReference type="ARBA" id="ARBA00022596"/>
    </source>
</evidence>
<dbReference type="EMBL" id="JBHRSP010000034">
    <property type="protein sequence ID" value="MFC3075441.1"/>
    <property type="molecule type" value="Genomic_DNA"/>
</dbReference>
<dbReference type="InterPro" id="IPR011059">
    <property type="entry name" value="Metal-dep_hydrolase_composite"/>
</dbReference>
<feature type="modified residue" description="N6-carboxylysine" evidence="5">
    <location>
        <position position="219"/>
    </location>
</feature>
<dbReference type="PRINTS" id="PR01752">
    <property type="entry name" value="UREASE"/>
</dbReference>
<dbReference type="CDD" id="cd00375">
    <property type="entry name" value="Urease_alpha"/>
    <property type="match status" value="1"/>
</dbReference>
<evidence type="ECO:0000256" key="8">
    <source>
        <dbReference type="RuleBase" id="RU000510"/>
    </source>
</evidence>
<evidence type="ECO:0000256" key="7">
    <source>
        <dbReference type="PROSITE-ProRule" id="PRU00700"/>
    </source>
</evidence>
<comment type="similarity">
    <text evidence="5 9">Belongs to the metallo-dependent hydrolases superfamily. Urease alpha subunit family.</text>
</comment>
<dbReference type="Pfam" id="PF00449">
    <property type="entry name" value="Urease_alpha"/>
    <property type="match status" value="1"/>
</dbReference>
<dbReference type="NCBIfam" id="NF009685">
    <property type="entry name" value="PRK13206.1"/>
    <property type="match status" value="1"/>
</dbReference>
<dbReference type="PROSITE" id="PS00145">
    <property type="entry name" value="UREASE_2"/>
    <property type="match status" value="1"/>
</dbReference>
<dbReference type="RefSeq" id="WP_257314728.1">
    <property type="nucleotide sequence ID" value="NZ_JANFDG010000007.1"/>
</dbReference>
<dbReference type="PROSITE" id="PS51368">
    <property type="entry name" value="UREASE_3"/>
    <property type="match status" value="1"/>
</dbReference>
<dbReference type="Pfam" id="PF01979">
    <property type="entry name" value="Amidohydro_1"/>
    <property type="match status" value="1"/>
</dbReference>
<dbReference type="HAMAP" id="MF_01953">
    <property type="entry name" value="Urease_alpha"/>
    <property type="match status" value="1"/>
</dbReference>
<feature type="binding site" evidence="5">
    <location>
        <position position="274"/>
    </location>
    <ligand>
        <name>Ni(2+)</name>
        <dbReference type="ChEBI" id="CHEBI:49786"/>
        <label>2</label>
    </ligand>
</feature>
<dbReference type="Proteomes" id="UP001595377">
    <property type="component" value="Unassembled WGS sequence"/>
</dbReference>
<keyword evidence="4 5" id="KW-0378">Hydrolase</keyword>
<evidence type="ECO:0000313" key="11">
    <source>
        <dbReference type="EMBL" id="MFC3075441.1"/>
    </source>
</evidence>
<dbReference type="NCBIfam" id="NF009686">
    <property type="entry name" value="PRK13207.1"/>
    <property type="match status" value="1"/>
</dbReference>
<keyword evidence="2 5" id="KW-0533">Nickel</keyword>
<evidence type="ECO:0000256" key="9">
    <source>
        <dbReference type="RuleBase" id="RU004158"/>
    </source>
</evidence>
<keyword evidence="12" id="KW-1185">Reference proteome</keyword>
<dbReference type="InterPro" id="IPR011612">
    <property type="entry name" value="Urease_alpha_N_dom"/>
</dbReference>
<proteinExistence type="inferred from homology"/>
<dbReference type="InterPro" id="IPR006680">
    <property type="entry name" value="Amidohydro-rel"/>
</dbReference>
<dbReference type="PANTHER" id="PTHR43440:SF1">
    <property type="entry name" value="UREASE"/>
    <property type="match status" value="1"/>
</dbReference>
<dbReference type="InterPro" id="IPR032466">
    <property type="entry name" value="Metal_Hydrolase"/>
</dbReference>
<evidence type="ECO:0000256" key="4">
    <source>
        <dbReference type="ARBA" id="ARBA00022801"/>
    </source>
</evidence>
<dbReference type="InterPro" id="IPR050112">
    <property type="entry name" value="Urease_alpha_subunit"/>
</dbReference>
<reference evidence="12" key="1">
    <citation type="journal article" date="2019" name="Int. J. Syst. Evol. Microbiol.">
        <title>The Global Catalogue of Microorganisms (GCM) 10K type strain sequencing project: providing services to taxonomists for standard genome sequencing and annotation.</title>
        <authorList>
            <consortium name="The Broad Institute Genomics Platform"/>
            <consortium name="The Broad Institute Genome Sequencing Center for Infectious Disease"/>
            <person name="Wu L."/>
            <person name="Ma J."/>
        </authorList>
    </citation>
    <scope>NUCLEOTIDE SEQUENCE [LARGE SCALE GENOMIC DNA]</scope>
    <source>
        <strain evidence="12">KCTC 52677</strain>
    </source>
</reference>
<dbReference type="EC" id="3.5.1.5" evidence="5 6"/>
<sequence length="570" mass="60808">MPHTMSRAAYARMFGPTVGDRVRLADTELFAEVEKDFTSYGDEVKFGGGKVIRDGMGQSQATRAEGAVDTVVTNALIIDHWGIVKADIGLKDGRIAAIGKAGNPDTQPGVTIVVGPGTEVIAGEGRIVTAGGMDAHIHFICPQQIEEALTSGITCMLGGGTGPAHGTLATTCTPGPWHIARMIEAADAFPMNLAFAGKGNASLPGALEEMIRAGASSLKLHEDWGTTPAAIDCCLSVADDYDVQVMIHTDTLNESGFVEDTIAAIRGRTIHAFHTEGAGGGHAPDIIKICGQPNVIPSSTNPTRPYTVNTIAEHLDMLMVCHHLSASIPEDIAFAESRIRRETIAAEDILHDIGAFSIVSSDSQAMGRVGEVAIRTWQTADKMKRQRGRLSGETGDNDNLRIRRYIAKYTINPAIAHGLSHEIGSVEVGKRADLVLWNPAFFGVKPEMVLLGGTIAAAPMGDPNASIPTPQPVHYRPMFGAFGKSRTNSSVTFVSQAAIDLGLRERLGVAKQLLPVRNTRGGISKASMVLNDLTPEIEVDPETYEVWADGELLTCEPATVLPMAQRYFLF</sequence>
<gene>
    <name evidence="5 11" type="primary">ureC</name>
    <name evidence="11" type="ORF">ACFOHH_20190</name>
</gene>
<keyword evidence="3 5" id="KW-0479">Metal-binding</keyword>
<feature type="binding site" evidence="5">
    <location>
        <position position="362"/>
    </location>
    <ligand>
        <name>Ni(2+)</name>
        <dbReference type="ChEBI" id="CHEBI:49786"/>
        <label>1</label>
    </ligand>
</feature>
<dbReference type="SUPFAM" id="SSF51338">
    <property type="entry name" value="Composite domain of metallo-dependent hydrolases"/>
    <property type="match status" value="2"/>
</dbReference>
<comment type="PTM">
    <text evidence="5">Carboxylation allows a single lysine to coordinate two nickel ions.</text>
</comment>
<evidence type="ECO:0000256" key="1">
    <source>
        <dbReference type="ARBA" id="ARBA00004897"/>
    </source>
</evidence>
<dbReference type="NCBIfam" id="TIGR01792">
    <property type="entry name" value="urease_alph"/>
    <property type="match status" value="1"/>
</dbReference>
<comment type="pathway">
    <text evidence="1 5">Nitrogen metabolism; urea degradation; CO(2) and NH(3) from urea (urease route): step 1/1.</text>
</comment>
<dbReference type="Gene3D" id="2.30.40.10">
    <property type="entry name" value="Urease, subunit C, domain 1"/>
    <property type="match status" value="1"/>
</dbReference>
<feature type="active site" description="Proton donor" evidence="5 7">
    <location>
        <position position="322"/>
    </location>
</feature>
<evidence type="ECO:0000313" key="12">
    <source>
        <dbReference type="Proteomes" id="UP001595377"/>
    </source>
</evidence>
<feature type="binding site" description="via carbamate group" evidence="5">
    <location>
        <position position="219"/>
    </location>
    <ligand>
        <name>Ni(2+)</name>
        <dbReference type="ChEBI" id="CHEBI:49786"/>
        <label>1</label>
    </ligand>
</feature>
<feature type="binding site" evidence="5">
    <location>
        <position position="138"/>
    </location>
    <ligand>
        <name>Ni(2+)</name>
        <dbReference type="ChEBI" id="CHEBI:49786"/>
        <label>1</label>
    </ligand>
</feature>
<comment type="subcellular location">
    <subcellularLocation>
        <location evidence="5 7">Cytoplasm</location>
    </subcellularLocation>
</comment>
<dbReference type="InterPro" id="IPR017951">
    <property type="entry name" value="Urease_asu_c"/>
</dbReference>
<dbReference type="Gene3D" id="3.20.20.140">
    <property type="entry name" value="Metal-dependent hydrolases"/>
    <property type="match status" value="1"/>
</dbReference>
<dbReference type="InterPro" id="IPR029754">
    <property type="entry name" value="Urease_Ni-bd"/>
</dbReference>
<evidence type="ECO:0000256" key="5">
    <source>
        <dbReference type="HAMAP-Rule" id="MF_01953"/>
    </source>
</evidence>
<protein>
    <recommendedName>
        <fullName evidence="5 6">Urease subunit alpha</fullName>
        <ecNumber evidence="5 6">3.5.1.5</ecNumber>
    </recommendedName>
    <alternativeName>
        <fullName evidence="5">Urea amidohydrolase subunit alpha</fullName>
    </alternativeName>
</protein>
<feature type="binding site" evidence="5">
    <location>
        <position position="136"/>
    </location>
    <ligand>
        <name>Ni(2+)</name>
        <dbReference type="ChEBI" id="CHEBI:49786"/>
        <label>1</label>
    </ligand>
</feature>
<dbReference type="GO" id="GO:0009039">
    <property type="term" value="F:urease activity"/>
    <property type="evidence" value="ECO:0007669"/>
    <property type="project" value="UniProtKB-EC"/>
</dbReference>
<evidence type="ECO:0000256" key="6">
    <source>
        <dbReference type="NCBIfam" id="TIGR01792"/>
    </source>
</evidence>
<comment type="subunit">
    <text evidence="5">Heterotrimer of UreA (gamma), UreB (beta) and UreC (alpha) subunits. Three heterotrimers associate to form the active enzyme.</text>
</comment>
<keyword evidence="5 7" id="KW-0963">Cytoplasm</keyword>
<dbReference type="PROSITE" id="PS01120">
    <property type="entry name" value="UREASE_1"/>
    <property type="match status" value="1"/>
</dbReference>
<dbReference type="InterPro" id="IPR017950">
    <property type="entry name" value="Urease_AS"/>
</dbReference>
<dbReference type="SUPFAM" id="SSF51556">
    <property type="entry name" value="Metallo-dependent hydrolases"/>
    <property type="match status" value="1"/>
</dbReference>
<name>A0ABV7DLR2_9HYPH</name>
<feature type="binding site" description="via carbamate group" evidence="5">
    <location>
        <position position="219"/>
    </location>
    <ligand>
        <name>Ni(2+)</name>
        <dbReference type="ChEBI" id="CHEBI:49786"/>
        <label>2</label>
    </ligand>
</feature>
<dbReference type="PANTHER" id="PTHR43440">
    <property type="entry name" value="UREASE"/>
    <property type="match status" value="1"/>
</dbReference>